<evidence type="ECO:0000256" key="5">
    <source>
        <dbReference type="ARBA" id="ARBA00022777"/>
    </source>
</evidence>
<keyword evidence="7" id="KW-0812">Transmembrane</keyword>
<dbReference type="CDD" id="cd00075">
    <property type="entry name" value="HATPase"/>
    <property type="match status" value="1"/>
</dbReference>
<dbReference type="InterPro" id="IPR003594">
    <property type="entry name" value="HATPase_dom"/>
</dbReference>
<reference evidence="9" key="1">
    <citation type="journal article" date="2014" name="Int. J. Syst. Evol. Microbiol.">
        <title>Complete genome sequence of Corynebacterium casei LMG S-19264T (=DSM 44701T), isolated from a smear-ripened cheese.</title>
        <authorList>
            <consortium name="US DOE Joint Genome Institute (JGI-PGF)"/>
            <person name="Walter F."/>
            <person name="Albersmeier A."/>
            <person name="Kalinowski J."/>
            <person name="Ruckert C."/>
        </authorList>
    </citation>
    <scope>NUCLEOTIDE SEQUENCE</scope>
    <source>
        <strain evidence="9">KCTC 12870</strain>
    </source>
</reference>
<dbReference type="InterPro" id="IPR036097">
    <property type="entry name" value="HisK_dim/P_sf"/>
</dbReference>
<dbReference type="EC" id="2.7.13.3" evidence="2"/>
<keyword evidence="5" id="KW-0418">Kinase</keyword>
<evidence type="ECO:0000256" key="1">
    <source>
        <dbReference type="ARBA" id="ARBA00000085"/>
    </source>
</evidence>
<feature type="domain" description="Histidine kinase" evidence="8">
    <location>
        <begin position="188"/>
        <end position="409"/>
    </location>
</feature>
<dbReference type="PROSITE" id="PS50109">
    <property type="entry name" value="HIS_KIN"/>
    <property type="match status" value="1"/>
</dbReference>
<dbReference type="Proteomes" id="UP000642829">
    <property type="component" value="Unassembled WGS sequence"/>
</dbReference>
<evidence type="ECO:0000256" key="6">
    <source>
        <dbReference type="ARBA" id="ARBA00023012"/>
    </source>
</evidence>
<proteinExistence type="predicted"/>
<keyword evidence="7" id="KW-0472">Membrane</keyword>
<dbReference type="SMART" id="SM00387">
    <property type="entry name" value="HATPase_c"/>
    <property type="match status" value="1"/>
</dbReference>
<dbReference type="Gene3D" id="3.30.565.10">
    <property type="entry name" value="Histidine kinase-like ATPase, C-terminal domain"/>
    <property type="match status" value="1"/>
</dbReference>
<dbReference type="InterPro" id="IPR004358">
    <property type="entry name" value="Sig_transdc_His_kin-like_C"/>
</dbReference>
<feature type="transmembrane region" description="Helical" evidence="7">
    <location>
        <begin position="12"/>
        <end position="31"/>
    </location>
</feature>
<dbReference type="PANTHER" id="PTHR43711">
    <property type="entry name" value="TWO-COMPONENT HISTIDINE KINASE"/>
    <property type="match status" value="1"/>
</dbReference>
<organism evidence="9 10">
    <name type="scientific">Cerasicoccus arenae</name>
    <dbReference type="NCBI Taxonomy" id="424488"/>
    <lineage>
        <taxon>Bacteria</taxon>
        <taxon>Pseudomonadati</taxon>
        <taxon>Verrucomicrobiota</taxon>
        <taxon>Opitutia</taxon>
        <taxon>Puniceicoccales</taxon>
        <taxon>Cerasicoccaceae</taxon>
        <taxon>Cerasicoccus</taxon>
    </lineage>
</organism>
<evidence type="ECO:0000256" key="3">
    <source>
        <dbReference type="ARBA" id="ARBA00022553"/>
    </source>
</evidence>
<evidence type="ECO:0000256" key="2">
    <source>
        <dbReference type="ARBA" id="ARBA00012438"/>
    </source>
</evidence>
<evidence type="ECO:0000259" key="8">
    <source>
        <dbReference type="PROSITE" id="PS50109"/>
    </source>
</evidence>
<keyword evidence="7" id="KW-1133">Transmembrane helix</keyword>
<dbReference type="GO" id="GO:0000155">
    <property type="term" value="F:phosphorelay sensor kinase activity"/>
    <property type="evidence" value="ECO:0007669"/>
    <property type="project" value="InterPro"/>
</dbReference>
<feature type="transmembrane region" description="Helical" evidence="7">
    <location>
        <begin position="37"/>
        <end position="55"/>
    </location>
</feature>
<reference evidence="9" key="2">
    <citation type="submission" date="2020-09" db="EMBL/GenBank/DDBJ databases">
        <authorList>
            <person name="Sun Q."/>
            <person name="Kim S."/>
        </authorList>
    </citation>
    <scope>NUCLEOTIDE SEQUENCE</scope>
    <source>
        <strain evidence="9">KCTC 12870</strain>
    </source>
</reference>
<accession>A0A8J3D9A8</accession>
<dbReference type="Pfam" id="PF00512">
    <property type="entry name" value="HisKA"/>
    <property type="match status" value="1"/>
</dbReference>
<dbReference type="InterPro" id="IPR050736">
    <property type="entry name" value="Sensor_HK_Regulatory"/>
</dbReference>
<comment type="catalytic activity">
    <reaction evidence="1">
        <text>ATP + protein L-histidine = ADP + protein N-phospho-L-histidine.</text>
        <dbReference type="EC" id="2.7.13.3"/>
    </reaction>
</comment>
<feature type="transmembrane region" description="Helical" evidence="7">
    <location>
        <begin position="143"/>
        <end position="165"/>
    </location>
</feature>
<feature type="transmembrane region" description="Helical" evidence="7">
    <location>
        <begin position="88"/>
        <end position="105"/>
    </location>
</feature>
<dbReference type="AlphaFoldDB" id="A0A8J3D9A8"/>
<dbReference type="PANTHER" id="PTHR43711:SF1">
    <property type="entry name" value="HISTIDINE KINASE 1"/>
    <property type="match status" value="1"/>
</dbReference>
<feature type="transmembrane region" description="Helical" evidence="7">
    <location>
        <begin position="112"/>
        <end position="131"/>
    </location>
</feature>
<keyword evidence="10" id="KW-1185">Reference proteome</keyword>
<dbReference type="InterPro" id="IPR005467">
    <property type="entry name" value="His_kinase_dom"/>
</dbReference>
<keyword evidence="4" id="KW-0808">Transferase</keyword>
<evidence type="ECO:0000313" key="9">
    <source>
        <dbReference type="EMBL" id="GHB92834.1"/>
    </source>
</evidence>
<dbReference type="SUPFAM" id="SSF47384">
    <property type="entry name" value="Homodimeric domain of signal transducing histidine kinase"/>
    <property type="match status" value="1"/>
</dbReference>
<comment type="caution">
    <text evidence="9">The sequence shown here is derived from an EMBL/GenBank/DDBJ whole genome shotgun (WGS) entry which is preliminary data.</text>
</comment>
<dbReference type="SUPFAM" id="SSF55874">
    <property type="entry name" value="ATPase domain of HSP90 chaperone/DNA topoisomerase II/histidine kinase"/>
    <property type="match status" value="1"/>
</dbReference>
<dbReference type="Gene3D" id="1.10.287.130">
    <property type="match status" value="1"/>
</dbReference>
<protein>
    <recommendedName>
        <fullName evidence="2">histidine kinase</fullName>
        <ecNumber evidence="2">2.7.13.3</ecNumber>
    </recommendedName>
</protein>
<dbReference type="Pfam" id="PF02518">
    <property type="entry name" value="HATPase_c"/>
    <property type="match status" value="1"/>
</dbReference>
<keyword evidence="3" id="KW-0597">Phosphoprotein</keyword>
<dbReference type="InterPro" id="IPR036890">
    <property type="entry name" value="HATPase_C_sf"/>
</dbReference>
<dbReference type="InterPro" id="IPR003661">
    <property type="entry name" value="HisK_dim/P_dom"/>
</dbReference>
<sequence length="423" mass="47315">MVPSTLLQRLLWRLLVGNVVLRLCFALFGYLGDRPGILMMAGVGFIIYGGVYLLLKCHWWGWGIVLASLEWVLQVRTWVLEWGWESDFQLLLLLLSPFMLLLDFVPLRRRTGLAALPVAAYLFFFATLHNVQPVLAFDHTVLGFLNLLNLLILVGMTAWMVYCFAQNSIQEKVRAEQLSVSRAQLVANLSHELKTPIAAILTTAQSMLRYERSSDKYKQALRLCERNSRSMSQLIRRMLDLSKAGSDAWTPDLKLIDPRDLLSASIDLHTPLANDDGVDLLLVCKGEQSIETDTDLLLIMVNNLLGNAIRYTPRDKAVIIRFIPATTNRPASISVCDEGPGIRPEILPHIFDAFYQDDKIRSRKSSINSNYGLGLALTAELAERLGIKIDVDSSPGEGARFHLILPAPPLTSIPPKASQPIDN</sequence>
<dbReference type="EMBL" id="BMXG01000002">
    <property type="protein sequence ID" value="GHB92834.1"/>
    <property type="molecule type" value="Genomic_DNA"/>
</dbReference>
<name>A0A8J3D9A8_9BACT</name>
<evidence type="ECO:0000256" key="7">
    <source>
        <dbReference type="SAM" id="Phobius"/>
    </source>
</evidence>
<keyword evidence="6" id="KW-0902">Two-component regulatory system</keyword>
<dbReference type="PRINTS" id="PR00344">
    <property type="entry name" value="BCTRLSENSOR"/>
</dbReference>
<dbReference type="SMART" id="SM00388">
    <property type="entry name" value="HisKA"/>
    <property type="match status" value="1"/>
</dbReference>
<evidence type="ECO:0000313" key="10">
    <source>
        <dbReference type="Proteomes" id="UP000642829"/>
    </source>
</evidence>
<dbReference type="CDD" id="cd00082">
    <property type="entry name" value="HisKA"/>
    <property type="match status" value="1"/>
</dbReference>
<evidence type="ECO:0000256" key="4">
    <source>
        <dbReference type="ARBA" id="ARBA00022679"/>
    </source>
</evidence>
<gene>
    <name evidence="9" type="ORF">GCM10007047_05150</name>
</gene>